<reference evidence="2 3" key="1">
    <citation type="journal article" date="2008" name="Nature">
        <title>The genome of Laccaria bicolor provides insights into mycorrhizal symbiosis.</title>
        <authorList>
            <person name="Martin F."/>
            <person name="Aerts A."/>
            <person name="Ahren D."/>
            <person name="Brun A."/>
            <person name="Danchin E.G.J."/>
            <person name="Duchaussoy F."/>
            <person name="Gibon J."/>
            <person name="Kohler A."/>
            <person name="Lindquist E."/>
            <person name="Pereda V."/>
            <person name="Salamov A."/>
            <person name="Shapiro H.J."/>
            <person name="Wuyts J."/>
            <person name="Blaudez D."/>
            <person name="Buee M."/>
            <person name="Brokstein P."/>
            <person name="Canbaeck B."/>
            <person name="Cohen D."/>
            <person name="Courty P.E."/>
            <person name="Coutinho P.M."/>
            <person name="Delaruelle C."/>
            <person name="Detter J.C."/>
            <person name="Deveau A."/>
            <person name="DiFazio S."/>
            <person name="Duplessis S."/>
            <person name="Fraissinet-Tachet L."/>
            <person name="Lucic E."/>
            <person name="Frey-Klett P."/>
            <person name="Fourrey C."/>
            <person name="Feussner I."/>
            <person name="Gay G."/>
            <person name="Grimwood J."/>
            <person name="Hoegger P.J."/>
            <person name="Jain P."/>
            <person name="Kilaru S."/>
            <person name="Labbe J."/>
            <person name="Lin Y.C."/>
            <person name="Legue V."/>
            <person name="Le Tacon F."/>
            <person name="Marmeisse R."/>
            <person name="Melayah D."/>
            <person name="Montanini B."/>
            <person name="Muratet M."/>
            <person name="Nehls U."/>
            <person name="Niculita-Hirzel H."/>
            <person name="Oudot-Le Secq M.P."/>
            <person name="Peter M."/>
            <person name="Quesneville H."/>
            <person name="Rajashekar B."/>
            <person name="Reich M."/>
            <person name="Rouhier N."/>
            <person name="Schmutz J."/>
            <person name="Yin T."/>
            <person name="Chalot M."/>
            <person name="Henrissat B."/>
            <person name="Kuees U."/>
            <person name="Lucas S."/>
            <person name="Van de Peer Y."/>
            <person name="Podila G.K."/>
            <person name="Polle A."/>
            <person name="Pukkila P.J."/>
            <person name="Richardson P.M."/>
            <person name="Rouze P."/>
            <person name="Sanders I.R."/>
            <person name="Stajich J.E."/>
            <person name="Tunlid A."/>
            <person name="Tuskan G."/>
            <person name="Grigoriev I.V."/>
        </authorList>
    </citation>
    <scope>NUCLEOTIDE SEQUENCE [LARGE SCALE GENOMIC DNA]</scope>
    <source>
        <strain evidence="3">S238N-H82 / ATCC MYA-4686</strain>
    </source>
</reference>
<protein>
    <submittedName>
        <fullName evidence="2">Predicted protein</fullName>
    </submittedName>
</protein>
<name>B0DQX5_LACBS</name>
<sequence length="180" mass="19715">MTEMILATLSIFALFLIPLAIQYFLNPPKIHPVLGIPAESVFLTSAFFLLKPPVVSSTIFESLPHVLQIASMVAFLLAGDVLFKALLYIGVDPQSETEVAPTILKVLIIHGRIFGGHLKELIYHVLGFRYLLLESAVGFGRTLCGLDNELDDLELLIHIKKPPSCKDVSAPPPISDEIKG</sequence>
<dbReference type="RefSeq" id="XP_001886441.1">
    <property type="nucleotide sequence ID" value="XM_001886406.1"/>
</dbReference>
<feature type="transmembrane region" description="Helical" evidence="1">
    <location>
        <begin position="30"/>
        <end position="50"/>
    </location>
</feature>
<dbReference type="KEGG" id="lbc:LACBIDRAFT_307880"/>
<keyword evidence="1" id="KW-1133">Transmembrane helix</keyword>
<proteinExistence type="predicted"/>
<dbReference type="EMBL" id="DS547127">
    <property type="protein sequence ID" value="EDR03018.1"/>
    <property type="molecule type" value="Genomic_DNA"/>
</dbReference>
<keyword evidence="1" id="KW-0472">Membrane</keyword>
<dbReference type="InParanoid" id="B0DQX5"/>
<dbReference type="Proteomes" id="UP000001194">
    <property type="component" value="Unassembled WGS sequence"/>
</dbReference>
<dbReference type="OrthoDB" id="3097897at2759"/>
<organism evidence="3">
    <name type="scientific">Laccaria bicolor (strain S238N-H82 / ATCC MYA-4686)</name>
    <name type="common">Bicoloured deceiver</name>
    <name type="synonym">Laccaria laccata var. bicolor</name>
    <dbReference type="NCBI Taxonomy" id="486041"/>
    <lineage>
        <taxon>Eukaryota</taxon>
        <taxon>Fungi</taxon>
        <taxon>Dikarya</taxon>
        <taxon>Basidiomycota</taxon>
        <taxon>Agaricomycotina</taxon>
        <taxon>Agaricomycetes</taxon>
        <taxon>Agaricomycetidae</taxon>
        <taxon>Agaricales</taxon>
        <taxon>Agaricineae</taxon>
        <taxon>Hydnangiaceae</taxon>
        <taxon>Laccaria</taxon>
    </lineage>
</organism>
<evidence type="ECO:0000256" key="1">
    <source>
        <dbReference type="SAM" id="Phobius"/>
    </source>
</evidence>
<gene>
    <name evidence="2" type="ORF">LACBIDRAFT_307880</name>
</gene>
<dbReference type="GeneID" id="6082076"/>
<dbReference type="HOGENOM" id="CLU_128857_0_0_1"/>
<evidence type="ECO:0000313" key="3">
    <source>
        <dbReference type="Proteomes" id="UP000001194"/>
    </source>
</evidence>
<feature type="transmembrane region" description="Helical" evidence="1">
    <location>
        <begin position="70"/>
        <end position="91"/>
    </location>
</feature>
<keyword evidence="3" id="KW-1185">Reference proteome</keyword>
<dbReference type="AlphaFoldDB" id="B0DQX5"/>
<accession>B0DQX5</accession>
<evidence type="ECO:0000313" key="2">
    <source>
        <dbReference type="EMBL" id="EDR03018.1"/>
    </source>
</evidence>
<keyword evidence="1" id="KW-0812">Transmembrane</keyword>